<evidence type="ECO:0000313" key="2">
    <source>
        <dbReference type="Proteomes" id="UP000593635"/>
    </source>
</evidence>
<dbReference type="Proteomes" id="UP000593635">
    <property type="component" value="Segment"/>
</dbReference>
<dbReference type="GeneID" id="65132321"/>
<accession>A0A7M1RR97</accession>
<protein>
    <submittedName>
        <fullName evidence="1">Uncharacterized protein</fullName>
    </submittedName>
</protein>
<evidence type="ECO:0000313" key="1">
    <source>
        <dbReference type="EMBL" id="QOR56302.1"/>
    </source>
</evidence>
<dbReference type="RefSeq" id="YP_010113783.1">
    <property type="nucleotide sequence ID" value="NC_055908.1"/>
</dbReference>
<sequence>MDYKSSLIESLFVIYIDNKDSDLKSIKDLKNVIAKSGRMITERSVKCQNNLCYLEELMNNCREDIKKGLIKYEL</sequence>
<proteinExistence type="predicted"/>
<keyword evidence="2" id="KW-1185">Reference proteome</keyword>
<name>A0A7M1RR97_9CAUD</name>
<dbReference type="EMBL" id="MW012634">
    <property type="protein sequence ID" value="QOR56302.1"/>
    <property type="molecule type" value="Genomic_DNA"/>
</dbReference>
<organism evidence="1 2">
    <name type="scientific">Bacillus phage DLc1</name>
    <dbReference type="NCBI Taxonomy" id="2777318"/>
    <lineage>
        <taxon>Viruses</taxon>
        <taxon>Duplodnaviria</taxon>
        <taxon>Heunggongvirae</taxon>
        <taxon>Uroviricota</taxon>
        <taxon>Caudoviricetes</taxon>
        <taxon>Salasmaviridae</taxon>
        <taxon>Huangshavirus</taxon>
        <taxon>Huangshavirus dlcuna</taxon>
    </lineage>
</organism>
<reference evidence="1 2" key="1">
    <citation type="submission" date="2020-09" db="EMBL/GenBank/DDBJ databases">
        <authorList>
            <person name="Li C."/>
            <person name="Ding Y."/>
            <person name="Wu Q."/>
        </authorList>
    </citation>
    <scope>NUCLEOTIDE SEQUENCE [LARGE SCALE GENOMIC DNA]</scope>
</reference>
<dbReference type="KEGG" id="vg:65132321"/>